<gene>
    <name evidence="1" type="ORF">LOK49_LG04G00268</name>
</gene>
<comment type="caution">
    <text evidence="1">The sequence shown here is derived from an EMBL/GenBank/DDBJ whole genome shotgun (WGS) entry which is preliminary data.</text>
</comment>
<evidence type="ECO:0000313" key="2">
    <source>
        <dbReference type="Proteomes" id="UP001060215"/>
    </source>
</evidence>
<protein>
    <submittedName>
        <fullName evidence="1">Uncharacterized protein</fullName>
    </submittedName>
</protein>
<keyword evidence="2" id="KW-1185">Reference proteome</keyword>
<organism evidence="1 2">
    <name type="scientific">Camellia lanceoleosa</name>
    <dbReference type="NCBI Taxonomy" id="1840588"/>
    <lineage>
        <taxon>Eukaryota</taxon>
        <taxon>Viridiplantae</taxon>
        <taxon>Streptophyta</taxon>
        <taxon>Embryophyta</taxon>
        <taxon>Tracheophyta</taxon>
        <taxon>Spermatophyta</taxon>
        <taxon>Magnoliopsida</taxon>
        <taxon>eudicotyledons</taxon>
        <taxon>Gunneridae</taxon>
        <taxon>Pentapetalae</taxon>
        <taxon>asterids</taxon>
        <taxon>Ericales</taxon>
        <taxon>Theaceae</taxon>
        <taxon>Camellia</taxon>
    </lineage>
</organism>
<reference evidence="1 2" key="1">
    <citation type="journal article" date="2022" name="Plant J.">
        <title>Chromosome-level genome of Camellia lanceoleosa provides a valuable resource for understanding genome evolution and self-incompatibility.</title>
        <authorList>
            <person name="Gong W."/>
            <person name="Xiao S."/>
            <person name="Wang L."/>
            <person name="Liao Z."/>
            <person name="Chang Y."/>
            <person name="Mo W."/>
            <person name="Hu G."/>
            <person name="Li W."/>
            <person name="Zhao G."/>
            <person name="Zhu H."/>
            <person name="Hu X."/>
            <person name="Ji K."/>
            <person name="Xiang X."/>
            <person name="Song Q."/>
            <person name="Yuan D."/>
            <person name="Jin S."/>
            <person name="Zhang L."/>
        </authorList>
    </citation>
    <scope>NUCLEOTIDE SEQUENCE [LARGE SCALE GENOMIC DNA]</scope>
    <source>
        <strain evidence="1">SQ_2022a</strain>
    </source>
</reference>
<name>A0ACC0HTJ1_9ERIC</name>
<dbReference type="EMBL" id="CM045759">
    <property type="protein sequence ID" value="KAI8016844.1"/>
    <property type="molecule type" value="Genomic_DNA"/>
</dbReference>
<sequence>MQCISLGEDFMIFRDPAKRNKTIILILIGVYFQHTLQKVWSWDNTIGIIAAPVGGSSYVGLKPNSSKLFPVKDSVAWTRKTVSNGSKTHCMKTWNPIDNKKFETLSYLPPLSDESIAKEIEYMLKKGWVPCLEFDKVRTTIKRQI</sequence>
<proteinExistence type="predicted"/>
<evidence type="ECO:0000313" key="1">
    <source>
        <dbReference type="EMBL" id="KAI8016844.1"/>
    </source>
</evidence>
<accession>A0ACC0HTJ1</accession>
<dbReference type="Proteomes" id="UP001060215">
    <property type="component" value="Chromosome 2"/>
</dbReference>